<dbReference type="Proteomes" id="UP000199514">
    <property type="component" value="Unassembled WGS sequence"/>
</dbReference>
<dbReference type="EMBL" id="FOLE01000006">
    <property type="protein sequence ID" value="SFC48771.1"/>
    <property type="molecule type" value="Genomic_DNA"/>
</dbReference>
<organism evidence="1 2">
    <name type="scientific">Flexibacter flexilis DSM 6793</name>
    <dbReference type="NCBI Taxonomy" id="927664"/>
    <lineage>
        <taxon>Bacteria</taxon>
        <taxon>Pseudomonadati</taxon>
        <taxon>Bacteroidota</taxon>
        <taxon>Cytophagia</taxon>
        <taxon>Cytophagales</taxon>
        <taxon>Flexibacteraceae</taxon>
        <taxon>Flexibacter</taxon>
    </lineage>
</organism>
<dbReference type="STRING" id="927664.SAMN05421780_10624"/>
<gene>
    <name evidence="1" type="ORF">SAMN05421780_10624</name>
</gene>
<evidence type="ECO:0008006" key="3">
    <source>
        <dbReference type="Google" id="ProtNLM"/>
    </source>
</evidence>
<accession>A0A1I1JKS8</accession>
<protein>
    <recommendedName>
        <fullName evidence="3">Sensory transduction regulator</fullName>
    </recommendedName>
</protein>
<sequence>MNLQQFLRDYAERTRNSFIEYTDTVDVVTVSLGASRFQNVGVYQVVRNGRSVIEFLSKVCPANEYIDHVALLELNHELCYCKVVIHEGIVQVAAAIPAARATDEELSDIMSEVAQVADQLEFELTGQDVN</sequence>
<keyword evidence="2" id="KW-1185">Reference proteome</keyword>
<evidence type="ECO:0000313" key="2">
    <source>
        <dbReference type="Proteomes" id="UP000199514"/>
    </source>
</evidence>
<dbReference type="RefSeq" id="WP_091512178.1">
    <property type="nucleotide sequence ID" value="NZ_FOLE01000006.1"/>
</dbReference>
<name>A0A1I1JKS8_9BACT</name>
<dbReference type="OrthoDB" id="982113at2"/>
<evidence type="ECO:0000313" key="1">
    <source>
        <dbReference type="EMBL" id="SFC48771.1"/>
    </source>
</evidence>
<proteinExistence type="predicted"/>
<reference evidence="1 2" key="1">
    <citation type="submission" date="2016-10" db="EMBL/GenBank/DDBJ databases">
        <authorList>
            <person name="de Groot N.N."/>
        </authorList>
    </citation>
    <scope>NUCLEOTIDE SEQUENCE [LARGE SCALE GENOMIC DNA]</scope>
    <source>
        <strain evidence="1 2">DSM 6793</strain>
    </source>
</reference>
<dbReference type="Gene3D" id="3.30.1460.10">
    <property type="match status" value="1"/>
</dbReference>
<dbReference type="AlphaFoldDB" id="A0A1I1JKS8"/>